<dbReference type="Gene3D" id="1.10.1200.10">
    <property type="entry name" value="ACP-like"/>
    <property type="match status" value="1"/>
</dbReference>
<protein>
    <submittedName>
        <fullName evidence="2">Acyl carrier protein</fullName>
    </submittedName>
</protein>
<name>A0ABQ5NXP4_9ACTN</name>
<dbReference type="RefSeq" id="WP_323447199.1">
    <property type="nucleotide sequence ID" value="NZ_BSBI01000004.1"/>
</dbReference>
<dbReference type="Pfam" id="PF00550">
    <property type="entry name" value="PP-binding"/>
    <property type="match status" value="1"/>
</dbReference>
<sequence length="88" mass="9616">MADTETPDGILHQLHHLMDDEFEWHGAVSIGRDTRIADLPGADSLGYLRVVIKAGEIFGVVLGSDELFDARTVGALCRLIDGKRRDAV</sequence>
<comment type="caution">
    <text evidence="2">The sequence shown here is derived from an EMBL/GenBank/DDBJ whole genome shotgun (WGS) entry which is preliminary data.</text>
</comment>
<dbReference type="EMBL" id="BSBI01000004">
    <property type="protein sequence ID" value="GLF95131.1"/>
    <property type="molecule type" value="Genomic_DNA"/>
</dbReference>
<accession>A0ABQ5NXP4</accession>
<gene>
    <name evidence="2" type="ORF">SYYSPA8_12560</name>
</gene>
<dbReference type="InterPro" id="IPR036736">
    <property type="entry name" value="ACP-like_sf"/>
</dbReference>
<proteinExistence type="predicted"/>
<dbReference type="PROSITE" id="PS50075">
    <property type="entry name" value="CARRIER"/>
    <property type="match status" value="1"/>
</dbReference>
<dbReference type="SUPFAM" id="SSF47336">
    <property type="entry name" value="ACP-like"/>
    <property type="match status" value="1"/>
</dbReference>
<feature type="domain" description="Carrier" evidence="1">
    <location>
        <begin position="1"/>
        <end position="84"/>
    </location>
</feature>
<reference evidence="2 3" key="1">
    <citation type="submission" date="2022-10" db="EMBL/GenBank/DDBJ databases">
        <title>Draft genome sequence of Streptomyces sp. YSPA8.</title>
        <authorList>
            <person name="Moriuchi R."/>
            <person name="Dohra H."/>
            <person name="Yamamura H."/>
            <person name="Kodani S."/>
        </authorList>
    </citation>
    <scope>NUCLEOTIDE SEQUENCE [LARGE SCALE GENOMIC DNA]</scope>
    <source>
        <strain evidence="2 3">YSPA8</strain>
    </source>
</reference>
<dbReference type="Proteomes" id="UP001291653">
    <property type="component" value="Unassembled WGS sequence"/>
</dbReference>
<evidence type="ECO:0000259" key="1">
    <source>
        <dbReference type="PROSITE" id="PS50075"/>
    </source>
</evidence>
<evidence type="ECO:0000313" key="3">
    <source>
        <dbReference type="Proteomes" id="UP001291653"/>
    </source>
</evidence>
<organism evidence="2 3">
    <name type="scientific">Streptomyces yaizuensis</name>
    <dbReference type="NCBI Taxonomy" id="2989713"/>
    <lineage>
        <taxon>Bacteria</taxon>
        <taxon>Bacillati</taxon>
        <taxon>Actinomycetota</taxon>
        <taxon>Actinomycetes</taxon>
        <taxon>Kitasatosporales</taxon>
        <taxon>Streptomycetaceae</taxon>
        <taxon>Streptomyces</taxon>
    </lineage>
</organism>
<dbReference type="InterPro" id="IPR009081">
    <property type="entry name" value="PP-bd_ACP"/>
</dbReference>
<keyword evidence="3" id="KW-1185">Reference proteome</keyword>
<evidence type="ECO:0000313" key="2">
    <source>
        <dbReference type="EMBL" id="GLF95131.1"/>
    </source>
</evidence>